<dbReference type="AlphaFoldDB" id="A0A0K2VA78"/>
<protein>
    <submittedName>
        <fullName evidence="1">Uncharacterized protein</fullName>
    </submittedName>
</protein>
<accession>A0A0K2VA78</accession>
<reference evidence="1" key="1">
    <citation type="submission" date="2014-05" db="EMBL/GenBank/DDBJ databases">
        <authorList>
            <person name="Chronopoulou M."/>
        </authorList>
    </citation>
    <scope>NUCLEOTIDE SEQUENCE</scope>
    <source>
        <tissue evidence="1">Whole organism</tissue>
    </source>
</reference>
<evidence type="ECO:0000313" key="1">
    <source>
        <dbReference type="EMBL" id="CDW47433.1"/>
    </source>
</evidence>
<sequence>MPLLEHTHQHFFLYSLKNSVFSVQKPHPYVKSNPCLNIAQINKNCMYVCCINLY</sequence>
<name>A0A0K2VA78_LEPSM</name>
<dbReference type="EMBL" id="HACA01030072">
    <property type="protein sequence ID" value="CDW47433.1"/>
    <property type="molecule type" value="Transcribed_RNA"/>
</dbReference>
<proteinExistence type="predicted"/>
<organism evidence="1">
    <name type="scientific">Lepeophtheirus salmonis</name>
    <name type="common">Salmon louse</name>
    <name type="synonym">Caligus salmonis</name>
    <dbReference type="NCBI Taxonomy" id="72036"/>
    <lineage>
        <taxon>Eukaryota</taxon>
        <taxon>Metazoa</taxon>
        <taxon>Ecdysozoa</taxon>
        <taxon>Arthropoda</taxon>
        <taxon>Crustacea</taxon>
        <taxon>Multicrustacea</taxon>
        <taxon>Hexanauplia</taxon>
        <taxon>Copepoda</taxon>
        <taxon>Siphonostomatoida</taxon>
        <taxon>Caligidae</taxon>
        <taxon>Lepeophtheirus</taxon>
    </lineage>
</organism>